<feature type="signal peptide" evidence="1">
    <location>
        <begin position="1"/>
        <end position="19"/>
    </location>
</feature>
<dbReference type="Proteomes" id="UP000475249">
    <property type="component" value="Unassembled WGS sequence"/>
</dbReference>
<dbReference type="EMBL" id="WXYO01000002">
    <property type="protein sequence ID" value="NAS11169.1"/>
    <property type="molecule type" value="Genomic_DNA"/>
</dbReference>
<evidence type="ECO:0000313" key="2">
    <source>
        <dbReference type="EMBL" id="NAS11169.1"/>
    </source>
</evidence>
<keyword evidence="1" id="KW-0732">Signal</keyword>
<name>A0A6L9E9K9_9FLAO</name>
<reference evidence="2 3" key="1">
    <citation type="submission" date="2020-01" db="EMBL/GenBank/DDBJ databases">
        <title>Bacteria diversity of Porities sp.</title>
        <authorList>
            <person name="Wang G."/>
        </authorList>
    </citation>
    <scope>NUCLEOTIDE SEQUENCE [LARGE SCALE GENOMIC DNA]</scope>
    <source>
        <strain evidence="2 3">R33</strain>
    </source>
</reference>
<organism evidence="2 3">
    <name type="scientific">Poritiphilus flavus</name>
    <dbReference type="NCBI Taxonomy" id="2697053"/>
    <lineage>
        <taxon>Bacteria</taxon>
        <taxon>Pseudomonadati</taxon>
        <taxon>Bacteroidota</taxon>
        <taxon>Flavobacteriia</taxon>
        <taxon>Flavobacteriales</taxon>
        <taxon>Flavobacteriaceae</taxon>
        <taxon>Poritiphilus</taxon>
    </lineage>
</organism>
<protein>
    <submittedName>
        <fullName evidence="2">Uncharacterized protein</fullName>
    </submittedName>
</protein>
<proteinExistence type="predicted"/>
<feature type="chain" id="PRO_5027022655" evidence="1">
    <location>
        <begin position="20"/>
        <end position="168"/>
    </location>
</feature>
<dbReference type="AlphaFoldDB" id="A0A6L9E9K9"/>
<evidence type="ECO:0000256" key="1">
    <source>
        <dbReference type="SAM" id="SignalP"/>
    </source>
</evidence>
<evidence type="ECO:0000313" key="3">
    <source>
        <dbReference type="Proteomes" id="UP000475249"/>
    </source>
</evidence>
<sequence>MRTLFTSIFLLASVNLMLAQQENCGCCTEDHTAFDFWVGSWTVTNADGTAAGQNTIEKIENGCVLKESWKSAKGQFTGSSMNFFNKQSGSWEQLWIDNQGSHLKLKGNRKGNQMILSSDEFTHTDGKTYVNRITWTMNEDGTVRQLWEVLHQGEVANVAFDGLYKRAK</sequence>
<accession>A0A6L9E9K9</accession>
<gene>
    <name evidence="2" type="ORF">GTQ38_04105</name>
</gene>
<comment type="caution">
    <text evidence="2">The sequence shown here is derived from an EMBL/GenBank/DDBJ whole genome shotgun (WGS) entry which is preliminary data.</text>
</comment>
<keyword evidence="3" id="KW-1185">Reference proteome</keyword>